<dbReference type="EMBL" id="ACEC01000041">
    <property type="protein sequence ID" value="EEG31217.1"/>
    <property type="molecule type" value="Genomic_DNA"/>
</dbReference>
<evidence type="ECO:0000256" key="1">
    <source>
        <dbReference type="ARBA" id="ARBA00010537"/>
    </source>
</evidence>
<keyword evidence="13" id="KW-1185">Reference proteome</keyword>
<dbReference type="InterPro" id="IPR020784">
    <property type="entry name" value="Ribosomal_uL11_N"/>
</dbReference>
<dbReference type="InterPro" id="IPR036796">
    <property type="entry name" value="Ribosomal_uL11_N_sf"/>
</dbReference>
<dbReference type="PANTHER" id="PTHR11661:SF1">
    <property type="entry name" value="LARGE RIBOSOMAL SUBUNIT PROTEIN UL11M"/>
    <property type="match status" value="1"/>
</dbReference>
<dbReference type="Gene3D" id="3.30.1550.10">
    <property type="entry name" value="Ribosomal protein L11/L12, N-terminal domain"/>
    <property type="match status" value="1"/>
</dbReference>
<gene>
    <name evidence="7 12" type="primary">rplK</name>
    <name evidence="12" type="ORF">CLOSTMETH_01159</name>
</gene>
<evidence type="ECO:0000259" key="10">
    <source>
        <dbReference type="Pfam" id="PF00298"/>
    </source>
</evidence>
<accession>C0EBE1</accession>
<comment type="similarity">
    <text evidence="1 7 8">Belongs to the universal ribosomal protein uL11 family.</text>
</comment>
<dbReference type="Proteomes" id="UP000003340">
    <property type="component" value="Unassembled WGS sequence"/>
</dbReference>
<evidence type="ECO:0000256" key="4">
    <source>
        <dbReference type="ARBA" id="ARBA00022884"/>
    </source>
</evidence>
<evidence type="ECO:0000256" key="3">
    <source>
        <dbReference type="ARBA" id="ARBA00022730"/>
    </source>
</evidence>
<comment type="subunit">
    <text evidence="7">Part of the ribosomal stalk of the 50S ribosomal subunit. Interacts with L10 and the large rRNA to form the base of the stalk. L10 forms an elongated spine to which L12 dimers bind in a sequential fashion forming a multimeric L10(L12)X complex.</text>
</comment>
<evidence type="ECO:0000256" key="9">
    <source>
        <dbReference type="RuleBase" id="RU003979"/>
    </source>
</evidence>
<keyword evidence="6 7" id="KW-0687">Ribonucleoprotein</keyword>
<evidence type="ECO:0000313" key="12">
    <source>
        <dbReference type="EMBL" id="EEG31217.1"/>
    </source>
</evidence>
<keyword evidence="4 7" id="KW-0694">RNA-binding</keyword>
<dbReference type="PANTHER" id="PTHR11661">
    <property type="entry name" value="60S RIBOSOMAL PROTEIN L12"/>
    <property type="match status" value="1"/>
</dbReference>
<comment type="function">
    <text evidence="7 9">Forms part of the ribosomal stalk which helps the ribosome interact with GTP-bound translation factors.</text>
</comment>
<organism evidence="12 13">
    <name type="scientific">[Clostridium] methylpentosum DSM 5476</name>
    <dbReference type="NCBI Taxonomy" id="537013"/>
    <lineage>
        <taxon>Bacteria</taxon>
        <taxon>Bacillati</taxon>
        <taxon>Bacillota</taxon>
        <taxon>Clostridia</taxon>
        <taxon>Eubacteriales</taxon>
        <taxon>Oscillospiraceae</taxon>
        <taxon>Oscillospiraceae incertae sedis</taxon>
    </lineage>
</organism>
<evidence type="ECO:0000256" key="6">
    <source>
        <dbReference type="ARBA" id="ARBA00023274"/>
    </source>
</evidence>
<feature type="domain" description="Large ribosomal subunit protein uL11 N-terminal" evidence="11">
    <location>
        <begin position="32"/>
        <end position="89"/>
    </location>
</feature>
<evidence type="ECO:0000313" key="13">
    <source>
        <dbReference type="Proteomes" id="UP000003340"/>
    </source>
</evidence>
<dbReference type="GO" id="GO:0006412">
    <property type="term" value="P:translation"/>
    <property type="evidence" value="ECO:0007669"/>
    <property type="project" value="UniProtKB-UniRule"/>
</dbReference>
<name>C0EBE1_9FIRM</name>
<proteinExistence type="inferred from homology"/>
<dbReference type="HOGENOM" id="CLU_074237_2_1_9"/>
<sequence length="164" mass="17288">MLVGGTPSFGCSALPQILEVQKKMAQKVTGFIKLQIPAGKATPAPPVGPALGQHGVNIMAFTKEFNERTKNDAGLIIPVVITVYADRSFTFITKTPPAAVLIKKACGIDKASGVPNKTKVANITKEQVRQIAEQKMPDLNAANIDTAMSMIAGTARSMGIVVVD</sequence>
<evidence type="ECO:0000256" key="7">
    <source>
        <dbReference type="HAMAP-Rule" id="MF_00736"/>
    </source>
</evidence>
<keyword evidence="2 7" id="KW-0488">Methylation</keyword>
<dbReference type="Pfam" id="PF03946">
    <property type="entry name" value="Ribosomal_L11_N"/>
    <property type="match status" value="1"/>
</dbReference>
<feature type="domain" description="Large ribosomal subunit protein uL11 C-terminal" evidence="10">
    <location>
        <begin position="94"/>
        <end position="162"/>
    </location>
</feature>
<evidence type="ECO:0000256" key="8">
    <source>
        <dbReference type="RuleBase" id="RU003978"/>
    </source>
</evidence>
<dbReference type="SUPFAM" id="SSF46906">
    <property type="entry name" value="Ribosomal protein L11, C-terminal domain"/>
    <property type="match status" value="1"/>
</dbReference>
<dbReference type="NCBIfam" id="TIGR01632">
    <property type="entry name" value="L11_bact"/>
    <property type="match status" value="1"/>
</dbReference>
<evidence type="ECO:0000259" key="11">
    <source>
        <dbReference type="Pfam" id="PF03946"/>
    </source>
</evidence>
<evidence type="ECO:0000256" key="5">
    <source>
        <dbReference type="ARBA" id="ARBA00022980"/>
    </source>
</evidence>
<evidence type="ECO:0000256" key="2">
    <source>
        <dbReference type="ARBA" id="ARBA00022481"/>
    </source>
</evidence>
<dbReference type="FunFam" id="1.10.10.250:FF:000001">
    <property type="entry name" value="50S ribosomal protein L11"/>
    <property type="match status" value="1"/>
</dbReference>
<dbReference type="GO" id="GO:0003735">
    <property type="term" value="F:structural constituent of ribosome"/>
    <property type="evidence" value="ECO:0007669"/>
    <property type="project" value="InterPro"/>
</dbReference>
<dbReference type="AlphaFoldDB" id="C0EBE1"/>
<dbReference type="Pfam" id="PF00298">
    <property type="entry name" value="Ribosomal_L11"/>
    <property type="match status" value="1"/>
</dbReference>
<dbReference type="eggNOG" id="COG0080">
    <property type="taxonomic scope" value="Bacteria"/>
</dbReference>
<comment type="caution">
    <text evidence="12">The sequence shown here is derived from an EMBL/GenBank/DDBJ whole genome shotgun (WGS) entry which is preliminary data.</text>
</comment>
<dbReference type="SMART" id="SM00649">
    <property type="entry name" value="RL11"/>
    <property type="match status" value="1"/>
</dbReference>
<comment type="PTM">
    <text evidence="7 9">One or more lysine residues are methylated.</text>
</comment>
<dbReference type="SUPFAM" id="SSF54747">
    <property type="entry name" value="Ribosomal L11/L12e N-terminal domain"/>
    <property type="match status" value="1"/>
</dbReference>
<dbReference type="GO" id="GO:0070180">
    <property type="term" value="F:large ribosomal subunit rRNA binding"/>
    <property type="evidence" value="ECO:0007669"/>
    <property type="project" value="UniProtKB-UniRule"/>
</dbReference>
<dbReference type="CDD" id="cd00349">
    <property type="entry name" value="Ribosomal_L11"/>
    <property type="match status" value="1"/>
</dbReference>
<reference evidence="12 13" key="2">
    <citation type="submission" date="2009-02" db="EMBL/GenBank/DDBJ databases">
        <title>Draft genome sequence of Clostridium methylpentosum (DSM 5476).</title>
        <authorList>
            <person name="Sudarsanam P."/>
            <person name="Ley R."/>
            <person name="Guruge J."/>
            <person name="Turnbaugh P.J."/>
            <person name="Mahowald M."/>
            <person name="Liep D."/>
            <person name="Gordon J."/>
        </authorList>
    </citation>
    <scope>NUCLEOTIDE SEQUENCE [LARGE SCALE GENOMIC DNA]</scope>
    <source>
        <strain evidence="12 13">DSM 5476</strain>
    </source>
</reference>
<dbReference type="Gene3D" id="1.10.10.250">
    <property type="entry name" value="Ribosomal protein L11, C-terminal domain"/>
    <property type="match status" value="1"/>
</dbReference>
<keyword evidence="5 7" id="KW-0689">Ribosomal protein</keyword>
<dbReference type="InterPro" id="IPR006519">
    <property type="entry name" value="Ribosomal_uL11_bac-typ"/>
</dbReference>
<dbReference type="STRING" id="537013.CLOSTMETH_01159"/>
<dbReference type="HAMAP" id="MF_00736">
    <property type="entry name" value="Ribosomal_uL11"/>
    <property type="match status" value="1"/>
</dbReference>
<reference evidence="12 13" key="1">
    <citation type="submission" date="2009-01" db="EMBL/GenBank/DDBJ databases">
        <authorList>
            <person name="Fulton L."/>
            <person name="Clifton S."/>
            <person name="Fulton B."/>
            <person name="Xu J."/>
            <person name="Minx P."/>
            <person name="Pepin K.H."/>
            <person name="Johnson M."/>
            <person name="Bhonagiri V."/>
            <person name="Nash W.E."/>
            <person name="Mardis E.R."/>
            <person name="Wilson R.K."/>
        </authorList>
    </citation>
    <scope>NUCLEOTIDE SEQUENCE [LARGE SCALE GENOMIC DNA]</scope>
    <source>
        <strain evidence="12 13">DSM 5476</strain>
    </source>
</reference>
<dbReference type="InterPro" id="IPR000911">
    <property type="entry name" value="Ribosomal_uL11"/>
</dbReference>
<dbReference type="FunFam" id="3.30.1550.10:FF:000001">
    <property type="entry name" value="50S ribosomal protein L11"/>
    <property type="match status" value="1"/>
</dbReference>
<keyword evidence="3 7" id="KW-0699">rRNA-binding</keyword>
<protein>
    <recommendedName>
        <fullName evidence="7">Large ribosomal subunit protein uL11</fullName>
    </recommendedName>
</protein>
<dbReference type="InterPro" id="IPR020783">
    <property type="entry name" value="Ribosomal_uL11_C"/>
</dbReference>
<dbReference type="InterPro" id="IPR036769">
    <property type="entry name" value="Ribosomal_uL11_C_sf"/>
</dbReference>
<dbReference type="GO" id="GO:0022625">
    <property type="term" value="C:cytosolic large ribosomal subunit"/>
    <property type="evidence" value="ECO:0007669"/>
    <property type="project" value="TreeGrafter"/>
</dbReference>